<dbReference type="InterPro" id="IPR036869">
    <property type="entry name" value="J_dom_sf"/>
</dbReference>
<organism evidence="7 8">
    <name type="scientific">Ranatra chinensis</name>
    <dbReference type="NCBI Taxonomy" id="642074"/>
    <lineage>
        <taxon>Eukaryota</taxon>
        <taxon>Metazoa</taxon>
        <taxon>Ecdysozoa</taxon>
        <taxon>Arthropoda</taxon>
        <taxon>Hexapoda</taxon>
        <taxon>Insecta</taxon>
        <taxon>Pterygota</taxon>
        <taxon>Neoptera</taxon>
        <taxon>Paraneoptera</taxon>
        <taxon>Hemiptera</taxon>
        <taxon>Heteroptera</taxon>
        <taxon>Panheteroptera</taxon>
        <taxon>Nepomorpha</taxon>
        <taxon>Nepidae</taxon>
        <taxon>Ranatrinae</taxon>
        <taxon>Ranatra</taxon>
    </lineage>
</organism>
<dbReference type="GO" id="GO:0046872">
    <property type="term" value="F:metal ion binding"/>
    <property type="evidence" value="ECO:0007669"/>
    <property type="project" value="UniProtKB-KW"/>
</dbReference>
<evidence type="ECO:0000256" key="1">
    <source>
        <dbReference type="ARBA" id="ARBA00006169"/>
    </source>
</evidence>
<dbReference type="Gene3D" id="1.10.287.110">
    <property type="entry name" value="DnaJ domain"/>
    <property type="match status" value="1"/>
</dbReference>
<evidence type="ECO:0000259" key="6">
    <source>
        <dbReference type="PROSITE" id="PS51074"/>
    </source>
</evidence>
<dbReference type="Pfam" id="PF00226">
    <property type="entry name" value="DnaJ"/>
    <property type="match status" value="1"/>
</dbReference>
<dbReference type="InterPro" id="IPR007872">
    <property type="entry name" value="DPH_MB_dom"/>
</dbReference>
<dbReference type="SMART" id="SM00271">
    <property type="entry name" value="DnaJ"/>
    <property type="match status" value="1"/>
</dbReference>
<dbReference type="InterPro" id="IPR036671">
    <property type="entry name" value="DPH_MB_sf"/>
</dbReference>
<name>A0ABD0YDF6_9HEMI</name>
<dbReference type="PROSITE" id="PS51074">
    <property type="entry name" value="DPH_MB"/>
    <property type="match status" value="1"/>
</dbReference>
<dbReference type="Pfam" id="PF05207">
    <property type="entry name" value="Zn_ribbon_CSL"/>
    <property type="match status" value="1"/>
</dbReference>
<evidence type="ECO:0000256" key="4">
    <source>
        <dbReference type="ARBA" id="ARBA00023004"/>
    </source>
</evidence>
<dbReference type="PRINTS" id="PR00625">
    <property type="entry name" value="JDOMAIN"/>
</dbReference>
<evidence type="ECO:0000256" key="3">
    <source>
        <dbReference type="ARBA" id="ARBA00022833"/>
    </source>
</evidence>
<evidence type="ECO:0000313" key="8">
    <source>
        <dbReference type="Proteomes" id="UP001558652"/>
    </source>
</evidence>
<evidence type="ECO:0000256" key="2">
    <source>
        <dbReference type="ARBA" id="ARBA00022723"/>
    </source>
</evidence>
<dbReference type="PROSITE" id="PS50076">
    <property type="entry name" value="DNAJ_2"/>
    <property type="match status" value="1"/>
</dbReference>
<reference evidence="7 8" key="1">
    <citation type="submission" date="2024-07" db="EMBL/GenBank/DDBJ databases">
        <title>Chromosome-level genome assembly of the water stick insect Ranatra chinensis (Heteroptera: Nepidae).</title>
        <authorList>
            <person name="Liu X."/>
        </authorList>
    </citation>
    <scope>NUCLEOTIDE SEQUENCE [LARGE SCALE GENOMIC DNA]</scope>
    <source>
        <strain evidence="7">Cailab_2021Rc</strain>
        <tissue evidence="7">Muscle</tissue>
    </source>
</reference>
<accession>A0ABD0YDF6</accession>
<sequence length="138" mass="15857">MASYYDILGCDKDASYEVLKQAYYKLILKNHPDKKSEVGGSIDVACNINEAWQTLRDEDKRKLYDAELLQSEIDNQALLYGTYSLTELDYDTDTRTYLYSCRCGGSYELPADEIMFQKTPCLVECNECSLRICILNNL</sequence>
<comment type="similarity">
    <text evidence="1">Belongs to the DPH4 family.</text>
</comment>
<keyword evidence="4" id="KW-0408">Iron</keyword>
<feature type="domain" description="J" evidence="5">
    <location>
        <begin position="3"/>
        <end position="68"/>
    </location>
</feature>
<keyword evidence="3" id="KW-0862">Zinc</keyword>
<evidence type="ECO:0000313" key="7">
    <source>
        <dbReference type="EMBL" id="KAL1124699.1"/>
    </source>
</evidence>
<dbReference type="SUPFAM" id="SSF144217">
    <property type="entry name" value="CSL zinc finger"/>
    <property type="match status" value="1"/>
</dbReference>
<gene>
    <name evidence="7" type="ORF">AAG570_001323</name>
</gene>
<dbReference type="PANTHER" id="PTHR45255">
    <property type="entry name" value="DNAJ HOMOLOG SUBFAMILY C MEMBER 24"/>
    <property type="match status" value="1"/>
</dbReference>
<keyword evidence="8" id="KW-1185">Reference proteome</keyword>
<dbReference type="PANTHER" id="PTHR45255:SF1">
    <property type="entry name" value="DNAJ HOMOLOG SUBFAMILY C MEMBER 24"/>
    <property type="match status" value="1"/>
</dbReference>
<dbReference type="Gene3D" id="3.10.660.10">
    <property type="entry name" value="DPH Zinc finger"/>
    <property type="match status" value="1"/>
</dbReference>
<dbReference type="AlphaFoldDB" id="A0ABD0YDF6"/>
<dbReference type="CDD" id="cd06257">
    <property type="entry name" value="DnaJ"/>
    <property type="match status" value="1"/>
</dbReference>
<feature type="domain" description="DPH-type MB" evidence="6">
    <location>
        <begin position="79"/>
        <end position="137"/>
    </location>
</feature>
<keyword evidence="2" id="KW-0479">Metal-binding</keyword>
<evidence type="ECO:0000259" key="5">
    <source>
        <dbReference type="PROSITE" id="PS50076"/>
    </source>
</evidence>
<dbReference type="SUPFAM" id="SSF46565">
    <property type="entry name" value="Chaperone J-domain"/>
    <property type="match status" value="1"/>
</dbReference>
<comment type="caution">
    <text evidence="7">The sequence shown here is derived from an EMBL/GenBank/DDBJ whole genome shotgun (WGS) entry which is preliminary data.</text>
</comment>
<dbReference type="EMBL" id="JBFDAA010000010">
    <property type="protein sequence ID" value="KAL1124699.1"/>
    <property type="molecule type" value="Genomic_DNA"/>
</dbReference>
<proteinExistence type="inferred from homology"/>
<protein>
    <submittedName>
        <fullName evidence="7">Uncharacterized protein</fullName>
    </submittedName>
</protein>
<dbReference type="InterPro" id="IPR001623">
    <property type="entry name" value="DnaJ_domain"/>
</dbReference>
<dbReference type="Proteomes" id="UP001558652">
    <property type="component" value="Unassembled WGS sequence"/>
</dbReference>